<proteinExistence type="predicted"/>
<dbReference type="OrthoDB" id="6659501at2"/>
<dbReference type="EMBL" id="QJSU01000001">
    <property type="protein sequence ID" value="PYE40957.1"/>
    <property type="molecule type" value="Genomic_DNA"/>
</dbReference>
<protein>
    <submittedName>
        <fullName evidence="1">Putative Zn-binding protein involved in type VI secretion</fullName>
    </submittedName>
</protein>
<dbReference type="Pfam" id="PF05488">
    <property type="entry name" value="PAAR_motif"/>
    <property type="match status" value="1"/>
</dbReference>
<organism evidence="1 2">
    <name type="scientific">Psychrobacter fozii</name>
    <dbReference type="NCBI Taxonomy" id="198480"/>
    <lineage>
        <taxon>Bacteria</taxon>
        <taxon>Pseudomonadati</taxon>
        <taxon>Pseudomonadota</taxon>
        <taxon>Gammaproteobacteria</taxon>
        <taxon>Moraxellales</taxon>
        <taxon>Moraxellaceae</taxon>
        <taxon>Psychrobacter</taxon>
    </lineage>
</organism>
<dbReference type="InterPro" id="IPR008727">
    <property type="entry name" value="PAAR_motif"/>
</dbReference>
<dbReference type="AlphaFoldDB" id="A0A2V4ULB0"/>
<accession>A0A2V4ULB0</accession>
<dbReference type="RefSeq" id="WP_110921929.1">
    <property type="nucleotide sequence ID" value="NZ_QJSU01000001.1"/>
</dbReference>
<evidence type="ECO:0000313" key="1">
    <source>
        <dbReference type="EMBL" id="PYE40957.1"/>
    </source>
</evidence>
<dbReference type="Proteomes" id="UP000247746">
    <property type="component" value="Unassembled WGS sequence"/>
</dbReference>
<name>A0A2V4ULB0_9GAMM</name>
<dbReference type="Gene3D" id="2.60.200.60">
    <property type="match status" value="1"/>
</dbReference>
<keyword evidence="2" id="KW-1185">Reference proteome</keyword>
<reference evidence="1 2" key="1">
    <citation type="submission" date="2018-06" db="EMBL/GenBank/DDBJ databases">
        <title>Genomic Encyclopedia of Type Strains, Phase III (KMG-III): the genomes of soil and plant-associated and newly described type strains.</title>
        <authorList>
            <person name="Whitman W."/>
        </authorList>
    </citation>
    <scope>NUCLEOTIDE SEQUENCE [LARGE SCALE GENOMIC DNA]</scope>
    <source>
        <strain evidence="1 2">CECT 5889</strain>
    </source>
</reference>
<gene>
    <name evidence="1" type="ORF">DFP82_101273</name>
</gene>
<sequence>MAAYITVGAKTTHGGTVITGSPQTTHNGIPVARKGDKVVCKKCKKVVTIITGDPSYIVDGAPVARAGDMTSCGSKLIASQQAFSESGFDVGNIEPLQSAKSDSKSLLNNIDEDIYDDRFQLLDQHSQFPLAYINYRLDYDGKSVEGTTDEEGFTEAIGADYPAEVSIKILFDEEE</sequence>
<comment type="caution">
    <text evidence="1">The sequence shown here is derived from an EMBL/GenBank/DDBJ whole genome shotgun (WGS) entry which is preliminary data.</text>
</comment>
<dbReference type="CDD" id="cd14744">
    <property type="entry name" value="PAAR_CT_2"/>
    <property type="match status" value="1"/>
</dbReference>
<evidence type="ECO:0000313" key="2">
    <source>
        <dbReference type="Proteomes" id="UP000247746"/>
    </source>
</evidence>